<dbReference type="GO" id="GO:0048019">
    <property type="term" value="F:receptor antagonist activity"/>
    <property type="evidence" value="ECO:0007669"/>
    <property type="project" value="InterPro"/>
</dbReference>
<dbReference type="InterPro" id="IPR010483">
    <property type="entry name" value="Alpha_2_MRAP_C"/>
</dbReference>
<evidence type="ECO:0000256" key="2">
    <source>
        <dbReference type="SAM" id="SignalP"/>
    </source>
</evidence>
<dbReference type="GO" id="GO:0005783">
    <property type="term" value="C:endoplasmic reticulum"/>
    <property type="evidence" value="ECO:0007669"/>
    <property type="project" value="InterPro"/>
</dbReference>
<dbReference type="OMA" id="QEFEHHQ"/>
<keyword evidence="6" id="KW-1185">Reference proteome</keyword>
<keyword evidence="2" id="KW-0732">Signal</keyword>
<gene>
    <name evidence="5" type="ORF">Fcan01_21751</name>
</gene>
<dbReference type="SUPFAM" id="SSF47045">
    <property type="entry name" value="RAP domain-like"/>
    <property type="match status" value="3"/>
</dbReference>
<protein>
    <submittedName>
        <fullName evidence="5">Alpha-2-macroglobulin receptor-associated protein</fullName>
    </submittedName>
</protein>
<keyword evidence="5" id="KW-0675">Receptor</keyword>
<dbReference type="Gene3D" id="1.20.81.10">
    <property type="entry name" value="RAP domain"/>
    <property type="match status" value="3"/>
</dbReference>
<evidence type="ECO:0000259" key="3">
    <source>
        <dbReference type="Pfam" id="PF06400"/>
    </source>
</evidence>
<dbReference type="InterPro" id="IPR009066">
    <property type="entry name" value="MG_RAP_rcpt_1"/>
</dbReference>
<accession>A0A226DF51</accession>
<dbReference type="GO" id="GO:0008201">
    <property type="term" value="F:heparin binding"/>
    <property type="evidence" value="ECO:0007669"/>
    <property type="project" value="InterPro"/>
</dbReference>
<dbReference type="InterPro" id="IPR036744">
    <property type="entry name" value="RAP_sf"/>
</dbReference>
<dbReference type="GO" id="GO:0050750">
    <property type="term" value="F:low-density lipoprotein particle receptor binding"/>
    <property type="evidence" value="ECO:0007669"/>
    <property type="project" value="InterPro"/>
</dbReference>
<evidence type="ECO:0000256" key="1">
    <source>
        <dbReference type="SAM" id="MobiDB-lite"/>
    </source>
</evidence>
<dbReference type="EMBL" id="LNIX01000022">
    <property type="protein sequence ID" value="OXA43337.1"/>
    <property type="molecule type" value="Genomic_DNA"/>
</dbReference>
<feature type="domain" description="Alpha-2-macroglobulin receptor-associated protein" evidence="3">
    <location>
        <begin position="28"/>
        <end position="124"/>
    </location>
</feature>
<dbReference type="Pfam" id="PF06400">
    <property type="entry name" value="Alpha-2-MRAP_N"/>
    <property type="match status" value="1"/>
</dbReference>
<dbReference type="PANTHER" id="PTHR16560">
    <property type="entry name" value="ALPHA-2-MACROGLOBULIN RECEPTOR-ASSOCIATED PROTEIN"/>
    <property type="match status" value="1"/>
</dbReference>
<feature type="region of interest" description="Disordered" evidence="1">
    <location>
        <begin position="201"/>
        <end position="237"/>
    </location>
</feature>
<feature type="signal peptide" evidence="2">
    <location>
        <begin position="1"/>
        <end position="21"/>
    </location>
</feature>
<evidence type="ECO:0000313" key="5">
    <source>
        <dbReference type="EMBL" id="OXA43337.1"/>
    </source>
</evidence>
<dbReference type="OrthoDB" id="5817428at2759"/>
<dbReference type="PANTHER" id="PTHR16560:SF2">
    <property type="entry name" value="ALPHA-2-MACROGLOBULIN RECEPTOR-ASSOCIATED PROTEIN"/>
    <property type="match status" value="1"/>
</dbReference>
<evidence type="ECO:0000259" key="4">
    <source>
        <dbReference type="Pfam" id="PF06401"/>
    </source>
</evidence>
<feature type="domain" description="Alpha-2-macroglobulin RAP C-terminal" evidence="4">
    <location>
        <begin position="147"/>
        <end position="366"/>
    </location>
</feature>
<organism evidence="5 6">
    <name type="scientific">Folsomia candida</name>
    <name type="common">Springtail</name>
    <dbReference type="NCBI Taxonomy" id="158441"/>
    <lineage>
        <taxon>Eukaryota</taxon>
        <taxon>Metazoa</taxon>
        <taxon>Ecdysozoa</taxon>
        <taxon>Arthropoda</taxon>
        <taxon>Hexapoda</taxon>
        <taxon>Collembola</taxon>
        <taxon>Entomobryomorpha</taxon>
        <taxon>Isotomoidea</taxon>
        <taxon>Isotomidae</taxon>
        <taxon>Proisotominae</taxon>
        <taxon>Folsomia</taxon>
    </lineage>
</organism>
<comment type="caution">
    <text evidence="5">The sequence shown here is derived from an EMBL/GenBank/DDBJ whole genome shotgun (WGS) entry which is preliminary data.</text>
</comment>
<name>A0A226DF51_FOLCA</name>
<evidence type="ECO:0000313" key="6">
    <source>
        <dbReference type="Proteomes" id="UP000198287"/>
    </source>
</evidence>
<feature type="chain" id="PRO_5012172095" evidence="2">
    <location>
        <begin position="22"/>
        <end position="370"/>
    </location>
</feature>
<dbReference type="STRING" id="158441.A0A226DF51"/>
<dbReference type="InterPro" id="IPR038003">
    <property type="entry name" value="A2-macroglobuin_RAP"/>
</dbReference>
<feature type="compositionally biased region" description="Basic and acidic residues" evidence="1">
    <location>
        <begin position="211"/>
        <end position="221"/>
    </location>
</feature>
<dbReference type="Proteomes" id="UP000198287">
    <property type="component" value="Unassembled WGS sequence"/>
</dbReference>
<dbReference type="Pfam" id="PF06401">
    <property type="entry name" value="Alpha-2-MRAP_C"/>
    <property type="match status" value="1"/>
</dbReference>
<dbReference type="AlphaFoldDB" id="A0A226DF51"/>
<dbReference type="GO" id="GO:0048259">
    <property type="term" value="P:regulation of receptor-mediated endocytosis"/>
    <property type="evidence" value="ECO:0007669"/>
    <property type="project" value="TreeGrafter"/>
</dbReference>
<sequence>MMTQNLTILIISLIIAVLSLPAPSTGDSAKENKYSKEANLNLRELRDPFRMAKVNAVWNKALHKLTDTKLKSLYTDLSAHDSEQVKLKRLLSDGLDQDGLQEALVRKKFKEILSNYGLLEHFGESPPPKKQPGETFSRDHNEINKSLFKDKKLAKLWEKAERSGFDEKELKVLKQEFIHHQDKIDEYYSILEREDLTNNEHSNFLDPLSPSEHEDHLDKSKLPSSKYPTGEGRLSNVNDVRTNHRNIKDGYDILHKKVASGPNSQEFAEPRVANLWELARQGDFNEDELESLRQELKHYEKRMEKMHFFTSELAAKKLKHNNNPDKEFHHTEKDTESFYEDKVKRHERHLEKLHSQLETKILNRHQDGEL</sequence>
<reference evidence="5 6" key="1">
    <citation type="submission" date="2015-12" db="EMBL/GenBank/DDBJ databases">
        <title>The genome of Folsomia candida.</title>
        <authorList>
            <person name="Faddeeva A."/>
            <person name="Derks M.F."/>
            <person name="Anvar Y."/>
            <person name="Smit S."/>
            <person name="Van Straalen N."/>
            <person name="Roelofs D."/>
        </authorList>
    </citation>
    <scope>NUCLEOTIDE SEQUENCE [LARGE SCALE GENOMIC DNA]</scope>
    <source>
        <strain evidence="5 6">VU population</strain>
        <tissue evidence="5">Whole body</tissue>
    </source>
</reference>
<proteinExistence type="predicted"/>